<dbReference type="EMBL" id="UGRU01000001">
    <property type="protein sequence ID" value="SUA44976.1"/>
    <property type="molecule type" value="Genomic_DNA"/>
</dbReference>
<accession>A0A378WUN9</accession>
<reference evidence="1 2" key="1">
    <citation type="submission" date="2018-06" db="EMBL/GenBank/DDBJ databases">
        <authorList>
            <consortium name="Pathogen Informatics"/>
            <person name="Doyle S."/>
        </authorList>
    </citation>
    <scope>NUCLEOTIDE SEQUENCE [LARGE SCALE GENOMIC DNA]</scope>
    <source>
        <strain evidence="1 2">NCTC13184</strain>
    </source>
</reference>
<protein>
    <submittedName>
        <fullName evidence="1">Uncharacterized protein</fullName>
    </submittedName>
</protein>
<sequence length="166" mass="19109">MRSDIERAAHVVRAATEFDWTWTIDDLLRFSEQIGWRLGSPDDKYPTLNTNLDINRTDASVELDNTIRPGHPRPLDRIWFLASDVVLDDPSVQAELDRVFDDLAQRVFEVVGQRPNGWWLEPRRGLRWELPTVVVTLNVSDASVSVYLVSPEHQRWLDEIEASGDS</sequence>
<dbReference type="Pfam" id="PF19818">
    <property type="entry name" value="DUF6301"/>
    <property type="match status" value="1"/>
</dbReference>
<evidence type="ECO:0000313" key="1">
    <source>
        <dbReference type="EMBL" id="SUA44976.1"/>
    </source>
</evidence>
<proteinExistence type="predicted"/>
<dbReference type="Proteomes" id="UP000255082">
    <property type="component" value="Unassembled WGS sequence"/>
</dbReference>
<dbReference type="InterPro" id="IPR046268">
    <property type="entry name" value="DUF6301"/>
</dbReference>
<dbReference type="RefSeq" id="WP_062964189.1">
    <property type="nucleotide sequence ID" value="NZ_JAJFOE010000001.1"/>
</dbReference>
<gene>
    <name evidence="1" type="ORF">NCTC13184_03498</name>
</gene>
<dbReference type="OrthoDB" id="4561669at2"/>
<dbReference type="AlphaFoldDB" id="A0A378WUN9"/>
<evidence type="ECO:0000313" key="2">
    <source>
        <dbReference type="Proteomes" id="UP000255082"/>
    </source>
</evidence>
<name>A0A378WUN9_9NOCA</name>
<organism evidence="1 2">
    <name type="scientific">Nocardia africana</name>
    <dbReference type="NCBI Taxonomy" id="134964"/>
    <lineage>
        <taxon>Bacteria</taxon>
        <taxon>Bacillati</taxon>
        <taxon>Actinomycetota</taxon>
        <taxon>Actinomycetes</taxon>
        <taxon>Mycobacteriales</taxon>
        <taxon>Nocardiaceae</taxon>
        <taxon>Nocardia</taxon>
    </lineage>
</organism>